<feature type="transmembrane region" description="Helical" evidence="2">
    <location>
        <begin position="311"/>
        <end position="331"/>
    </location>
</feature>
<dbReference type="EMBL" id="JABFCZ010000021">
    <property type="protein sequence ID" value="MBD1548311.1"/>
    <property type="molecule type" value="Genomic_DNA"/>
</dbReference>
<dbReference type="SUPFAM" id="SSF55073">
    <property type="entry name" value="Nucleotide cyclase"/>
    <property type="match status" value="1"/>
</dbReference>
<evidence type="ECO:0000259" key="3">
    <source>
        <dbReference type="PROSITE" id="PS50125"/>
    </source>
</evidence>
<dbReference type="Gene3D" id="3.30.70.1230">
    <property type="entry name" value="Nucleotide cyclase"/>
    <property type="match status" value="1"/>
</dbReference>
<dbReference type="GO" id="GO:0004016">
    <property type="term" value="F:adenylate cyclase activity"/>
    <property type="evidence" value="ECO:0007669"/>
    <property type="project" value="UniProtKB-ARBA"/>
</dbReference>
<dbReference type="InterPro" id="IPR050697">
    <property type="entry name" value="Adenylyl/Guanylyl_Cyclase_3/4"/>
</dbReference>
<dbReference type="PANTHER" id="PTHR43081">
    <property type="entry name" value="ADENYLATE CYCLASE, TERMINAL-DIFFERENTIATION SPECIFIC-RELATED"/>
    <property type="match status" value="1"/>
</dbReference>
<evidence type="ECO:0000256" key="1">
    <source>
        <dbReference type="SAM" id="MobiDB-lite"/>
    </source>
</evidence>
<sequence length="672" mass="72404">MRPNDLAVARTDKRENRIGRATQPPPYAPRAAGPWRRLAIALAASILAVAIALPLATRLDPVIGDLLLFRFADVSATKRDDIVIVTLTEDTLAQFPYRSPIDRGFLADLIDTLAAAGPKAIGLDILLDSPSDPDKDRKLFEAIDRASSPVILAVAKGAKLLTDRQYAYLQEVVANRKHGSVILQRDDTDGILRHLPSPFDRDGKPVLTFTGALADTGSGRKPVSGRILYHPPEQDGAPAFPRYPAQTVAFLPPDWFAGKYVLIGTDLPNIDRHPTPLVSIAGSAAGTLPGIVIHAHILAQVLSGRMIATLSLTQTLLLMAAAALAVALIFARTRRPGRFALFLGAAIAIYAFGVWLLVSRDIVMPPVLGPPAAALACAFILAVVRWRADRTERAFLKTAFSRYVSPAVVKRLSSGDISLALGGQKRTVTYLFTDLQGFTTLSESLPPDQVAELLNGYLDRMCDLMTEHGATIDKIIGDAVVGFFGAPEAMSDQSARAVNLAMALDAACEDYRADAVRRGIPLGATRIGVHRGEAVIGNFGGRRFFDYTGIGDTVNTAARLEGANRYLGTRICVSRDVAEDCDSVAFRPVGDIVLKGRAAPLSCYEPMPAENTAAAWMKGYLEAFRQMENGDRDALAAFEKVAKLNPEDGPTRLHLKRLREGAEGAKVVFSEK</sequence>
<evidence type="ECO:0000313" key="4">
    <source>
        <dbReference type="EMBL" id="MBD1548311.1"/>
    </source>
</evidence>
<keyword evidence="2" id="KW-0812">Transmembrane</keyword>
<reference evidence="4" key="1">
    <citation type="submission" date="2020-05" db="EMBL/GenBank/DDBJ databases">
        <title>Identification of trans-AT polyketide cluster in two marine bacteria, producers of a novel glutaramide-containing polyketide sesbanimide D and analogs.</title>
        <authorList>
            <person name="Kacar D."/>
            <person name="Rodriguez P."/>
            <person name="Canedo L."/>
            <person name="Gonzalez E."/>
            <person name="Galan B."/>
            <person name="De La Calle F."/>
            <person name="Garcia J.L."/>
        </authorList>
    </citation>
    <scope>NUCLEOTIDE SEQUENCE</scope>
    <source>
        <strain evidence="4">PHM038</strain>
    </source>
</reference>
<evidence type="ECO:0000256" key="2">
    <source>
        <dbReference type="SAM" id="Phobius"/>
    </source>
</evidence>
<feature type="transmembrane region" description="Helical" evidence="2">
    <location>
        <begin position="38"/>
        <end position="56"/>
    </location>
</feature>
<proteinExistence type="predicted"/>
<dbReference type="Proteomes" id="UP000598467">
    <property type="component" value="Unassembled WGS sequence"/>
</dbReference>
<feature type="domain" description="Guanylate cyclase" evidence="3">
    <location>
        <begin position="429"/>
        <end position="561"/>
    </location>
</feature>
<dbReference type="PROSITE" id="PS50125">
    <property type="entry name" value="GUANYLATE_CYCLASE_2"/>
    <property type="match status" value="1"/>
</dbReference>
<name>A0A926P1K4_9HYPH</name>
<dbReference type="GO" id="GO:0035556">
    <property type="term" value="P:intracellular signal transduction"/>
    <property type="evidence" value="ECO:0007669"/>
    <property type="project" value="InterPro"/>
</dbReference>
<dbReference type="CDD" id="cd07302">
    <property type="entry name" value="CHD"/>
    <property type="match status" value="1"/>
</dbReference>
<dbReference type="GO" id="GO:0006171">
    <property type="term" value="P:cAMP biosynthetic process"/>
    <property type="evidence" value="ECO:0007669"/>
    <property type="project" value="TreeGrafter"/>
</dbReference>
<feature type="transmembrane region" description="Helical" evidence="2">
    <location>
        <begin position="370"/>
        <end position="388"/>
    </location>
</feature>
<dbReference type="InterPro" id="IPR029787">
    <property type="entry name" value="Nucleotide_cyclase"/>
</dbReference>
<dbReference type="Pfam" id="PF00211">
    <property type="entry name" value="Guanylate_cyc"/>
    <property type="match status" value="1"/>
</dbReference>
<dbReference type="InterPro" id="IPR007890">
    <property type="entry name" value="CHASE2"/>
</dbReference>
<comment type="caution">
    <text evidence="4">The sequence shown here is derived from an EMBL/GenBank/DDBJ whole genome shotgun (WGS) entry which is preliminary data.</text>
</comment>
<dbReference type="RefSeq" id="WP_190292998.1">
    <property type="nucleotide sequence ID" value="NZ_JABFCZ010000021.1"/>
</dbReference>
<dbReference type="SMART" id="SM01080">
    <property type="entry name" value="CHASE2"/>
    <property type="match status" value="1"/>
</dbReference>
<organism evidence="4 5">
    <name type="scientific">Roseibium aggregatum</name>
    <dbReference type="NCBI Taxonomy" id="187304"/>
    <lineage>
        <taxon>Bacteria</taxon>
        <taxon>Pseudomonadati</taxon>
        <taxon>Pseudomonadota</taxon>
        <taxon>Alphaproteobacteria</taxon>
        <taxon>Hyphomicrobiales</taxon>
        <taxon>Stappiaceae</taxon>
        <taxon>Roseibium</taxon>
    </lineage>
</organism>
<feature type="transmembrane region" description="Helical" evidence="2">
    <location>
        <begin position="338"/>
        <end position="358"/>
    </location>
</feature>
<accession>A0A926P1K4</accession>
<dbReference type="PANTHER" id="PTHR43081:SF20">
    <property type="entry name" value="TWO-COMPONENT RESPONSE REGULATOR"/>
    <property type="match status" value="1"/>
</dbReference>
<dbReference type="InterPro" id="IPR001054">
    <property type="entry name" value="A/G_cyclase"/>
</dbReference>
<dbReference type="Pfam" id="PF05226">
    <property type="entry name" value="CHASE2"/>
    <property type="match status" value="1"/>
</dbReference>
<dbReference type="AlphaFoldDB" id="A0A926P1K4"/>
<dbReference type="SMART" id="SM00044">
    <property type="entry name" value="CYCc"/>
    <property type="match status" value="1"/>
</dbReference>
<protein>
    <submittedName>
        <fullName evidence="4">Adenylate/guanylate cyclase domain-containing protein</fullName>
    </submittedName>
</protein>
<keyword evidence="2" id="KW-1133">Transmembrane helix</keyword>
<keyword evidence="2" id="KW-0472">Membrane</keyword>
<gene>
    <name evidence="4" type="ORF">HK439_18765</name>
</gene>
<feature type="region of interest" description="Disordered" evidence="1">
    <location>
        <begin position="12"/>
        <end position="31"/>
    </location>
</feature>
<evidence type="ECO:0000313" key="5">
    <source>
        <dbReference type="Proteomes" id="UP000598467"/>
    </source>
</evidence>